<dbReference type="Gene3D" id="3.30.1780.10">
    <property type="entry name" value="ornithine cyclodeaminase, domain 1"/>
    <property type="match status" value="1"/>
</dbReference>
<organism evidence="1 2">
    <name type="scientific">Pseudonocardia oroxyli</name>
    <dbReference type="NCBI Taxonomy" id="366584"/>
    <lineage>
        <taxon>Bacteria</taxon>
        <taxon>Bacillati</taxon>
        <taxon>Actinomycetota</taxon>
        <taxon>Actinomycetes</taxon>
        <taxon>Pseudonocardiales</taxon>
        <taxon>Pseudonocardiaceae</taxon>
        <taxon>Pseudonocardia</taxon>
    </lineage>
</organism>
<dbReference type="PANTHER" id="PTHR13812">
    <property type="entry name" value="KETIMINE REDUCTASE MU-CRYSTALLIN"/>
    <property type="match status" value="1"/>
</dbReference>
<dbReference type="InterPro" id="IPR003462">
    <property type="entry name" value="ODC_Mu_crystall"/>
</dbReference>
<evidence type="ECO:0000313" key="1">
    <source>
        <dbReference type="EMBL" id="SDG26037.1"/>
    </source>
</evidence>
<dbReference type="AlphaFoldDB" id="A0A1G7SSH1"/>
<sequence>MDTSLTTSVPDAAEMGPPGWRSMVDALEQALRAGLDPEADPPRSRVTAEGCELLLMPSRMPGWTGAKLITLAEDNPGRGLPLVQGIYVLFEADGGTPTAILDGAALTAVRTPAVSALAVRHLATKPVERVALLGTGVQGAAHSYALLATTGAARLDVIGRTPERVAALARSLGGPDAGVRPAGIEAVAKADLVICTTGSATPLFAGDAVRPDAVVVAIGSHTPDTREVDTALAARSSVVVESRQSALRENGDVVLPLAEGAIAESDLLTLADVVTGRVVLPTDRPRLFTGTGMPWQDLVAAAALARPTTIMRTDHR</sequence>
<gene>
    <name evidence="1" type="ORF">SAMN05216377_11084</name>
</gene>
<protein>
    <submittedName>
        <fullName evidence="1">Ornithine cyclodeaminase</fullName>
    </submittedName>
</protein>
<dbReference type="EMBL" id="FNBE01000010">
    <property type="protein sequence ID" value="SDG26037.1"/>
    <property type="molecule type" value="Genomic_DNA"/>
</dbReference>
<dbReference type="Pfam" id="PF02423">
    <property type="entry name" value="OCD_Mu_crystall"/>
    <property type="match status" value="1"/>
</dbReference>
<evidence type="ECO:0000313" key="2">
    <source>
        <dbReference type="Proteomes" id="UP000198967"/>
    </source>
</evidence>
<dbReference type="STRING" id="366584.SAMN05216377_11084"/>
<proteinExistence type="predicted"/>
<dbReference type="Gene3D" id="3.40.50.720">
    <property type="entry name" value="NAD(P)-binding Rossmann-like Domain"/>
    <property type="match status" value="1"/>
</dbReference>
<reference evidence="1 2" key="1">
    <citation type="submission" date="2016-10" db="EMBL/GenBank/DDBJ databases">
        <authorList>
            <person name="de Groot N.N."/>
        </authorList>
    </citation>
    <scope>NUCLEOTIDE SEQUENCE [LARGE SCALE GENOMIC DNA]</scope>
    <source>
        <strain evidence="1 2">CGMCC 4.3143</strain>
    </source>
</reference>
<dbReference type="Proteomes" id="UP000198967">
    <property type="component" value="Unassembled WGS sequence"/>
</dbReference>
<accession>A0A1G7SSH1</accession>
<dbReference type="RefSeq" id="WP_218129859.1">
    <property type="nucleotide sequence ID" value="NZ_FNBE01000010.1"/>
</dbReference>
<dbReference type="PANTHER" id="PTHR13812:SF19">
    <property type="entry name" value="KETIMINE REDUCTASE MU-CRYSTALLIN"/>
    <property type="match status" value="1"/>
</dbReference>
<keyword evidence="2" id="KW-1185">Reference proteome</keyword>
<dbReference type="GO" id="GO:0005737">
    <property type="term" value="C:cytoplasm"/>
    <property type="evidence" value="ECO:0007669"/>
    <property type="project" value="TreeGrafter"/>
</dbReference>
<dbReference type="PIRSF" id="PIRSF001439">
    <property type="entry name" value="CryM"/>
    <property type="match status" value="1"/>
</dbReference>
<dbReference type="SUPFAM" id="SSF51735">
    <property type="entry name" value="NAD(P)-binding Rossmann-fold domains"/>
    <property type="match status" value="1"/>
</dbReference>
<dbReference type="InterPro" id="IPR036291">
    <property type="entry name" value="NAD(P)-bd_dom_sf"/>
</dbReference>
<name>A0A1G7SSH1_PSEOR</name>
<dbReference type="InterPro" id="IPR023401">
    <property type="entry name" value="ODC_N"/>
</dbReference>